<keyword evidence="2" id="KW-0378">Hydrolase</keyword>
<protein>
    <submittedName>
        <fullName evidence="2">DNA helicase</fullName>
    </submittedName>
</protein>
<dbReference type="Pfam" id="PF03796">
    <property type="entry name" value="DnaB_C"/>
    <property type="match status" value="1"/>
</dbReference>
<name>A0A2P2GTQ6_STREW</name>
<reference evidence="2 3" key="1">
    <citation type="submission" date="2015-05" db="EMBL/GenBank/DDBJ databases">
        <title>Draft Genome assembly of Streptomyces showdoensis.</title>
        <authorList>
            <person name="Thapa K.K."/>
            <person name="Metsa-Ketela M."/>
        </authorList>
    </citation>
    <scope>NUCLEOTIDE SEQUENCE [LARGE SCALE GENOMIC DNA]</scope>
    <source>
        <strain evidence="2 3">ATCC 15227</strain>
    </source>
</reference>
<keyword evidence="2" id="KW-0347">Helicase</keyword>
<organism evidence="2 3">
    <name type="scientific">Streptomyces showdoensis</name>
    <dbReference type="NCBI Taxonomy" id="68268"/>
    <lineage>
        <taxon>Bacteria</taxon>
        <taxon>Bacillati</taxon>
        <taxon>Actinomycetota</taxon>
        <taxon>Actinomycetes</taxon>
        <taxon>Kitasatosporales</taxon>
        <taxon>Streptomycetaceae</taxon>
        <taxon>Streptomyces</taxon>
    </lineage>
</organism>
<dbReference type="OrthoDB" id="9773982at2"/>
<dbReference type="GO" id="GO:0003678">
    <property type="term" value="F:DNA helicase activity"/>
    <property type="evidence" value="ECO:0007669"/>
    <property type="project" value="InterPro"/>
</dbReference>
<dbReference type="EMBL" id="LAQS01000006">
    <property type="protein sequence ID" value="KKZ74876.1"/>
    <property type="molecule type" value="Genomic_DNA"/>
</dbReference>
<dbReference type="InterPro" id="IPR016136">
    <property type="entry name" value="DNA_helicase_N/primase_C"/>
</dbReference>
<proteinExistence type="predicted"/>
<keyword evidence="2" id="KW-0067">ATP-binding</keyword>
<dbReference type="PROSITE" id="PS51199">
    <property type="entry name" value="SF4_HELICASE"/>
    <property type="match status" value="1"/>
</dbReference>
<dbReference type="GO" id="GO:0005829">
    <property type="term" value="C:cytosol"/>
    <property type="evidence" value="ECO:0007669"/>
    <property type="project" value="TreeGrafter"/>
</dbReference>
<dbReference type="Proteomes" id="UP000265325">
    <property type="component" value="Unassembled WGS sequence"/>
</dbReference>
<dbReference type="AlphaFoldDB" id="A0A2P2GTQ6"/>
<evidence type="ECO:0000313" key="3">
    <source>
        <dbReference type="Proteomes" id="UP000265325"/>
    </source>
</evidence>
<dbReference type="InterPro" id="IPR007694">
    <property type="entry name" value="DNA_helicase_DnaB-like_C"/>
</dbReference>
<evidence type="ECO:0000313" key="2">
    <source>
        <dbReference type="EMBL" id="KKZ74876.1"/>
    </source>
</evidence>
<dbReference type="InterPro" id="IPR027417">
    <property type="entry name" value="P-loop_NTPase"/>
</dbReference>
<feature type="domain" description="SF4 helicase" evidence="1">
    <location>
        <begin position="193"/>
        <end position="457"/>
    </location>
</feature>
<dbReference type="Gene3D" id="3.40.50.300">
    <property type="entry name" value="P-loop containing nucleotide triphosphate hydrolases"/>
    <property type="match status" value="1"/>
</dbReference>
<dbReference type="CDD" id="cd00984">
    <property type="entry name" value="DnaB_C"/>
    <property type="match status" value="1"/>
</dbReference>
<comment type="caution">
    <text evidence="2">The sequence shown here is derived from an EMBL/GenBank/DDBJ whole genome shotgun (WGS) entry which is preliminary data.</text>
</comment>
<dbReference type="Gene3D" id="1.10.860.10">
    <property type="entry name" value="DNAb Helicase, Chain A"/>
    <property type="match status" value="1"/>
</dbReference>
<dbReference type="PANTHER" id="PTHR30153:SF2">
    <property type="entry name" value="REPLICATIVE DNA HELICASE"/>
    <property type="match status" value="1"/>
</dbReference>
<keyword evidence="2" id="KW-0547">Nucleotide-binding</keyword>
<sequence>MSDTDLWGPDGIADAGAGQDRPDLAAERIIAASVMARPALIDELAGEFDPADILADQLRWVWNAVDEIRETLTKGEIRWEAVHRQLQTWRATGYMPVPPMDVSHLSSLYDEAQTSYAGAAYYARQITEAAINRRFLALSHDMNIRGRSAAFDSTADIPAIQDALDDLVRNREASAPKALRDIIGGALERSVTKPNKNDRVPTGFADLDMLLQGGFKPGQLVVVAARPAMGKSTFGLGLARAAAIRHATPTLFESLEMGEEELGDNILAAESRVALHHIKTGSVDDAGVAREARAAQRITDAPLYLNDSAELSLPILRGRVRHMIRTVGLRLVIVDYLQLMDAPKAENRQAEVSKLTRGLKLMAKEFGITLVILAQLNRGPEQRTDKKPLVSDLRESGAIEQDADIVILLHREDAYDKESPRAGEADVIVGKHRAGPTATITTAFQGHYAQFVDMAVS</sequence>
<keyword evidence="3" id="KW-1185">Reference proteome</keyword>
<dbReference type="GO" id="GO:0005524">
    <property type="term" value="F:ATP binding"/>
    <property type="evidence" value="ECO:0007669"/>
    <property type="project" value="InterPro"/>
</dbReference>
<evidence type="ECO:0000259" key="1">
    <source>
        <dbReference type="PROSITE" id="PS51199"/>
    </source>
</evidence>
<dbReference type="PANTHER" id="PTHR30153">
    <property type="entry name" value="REPLICATIVE DNA HELICASE DNAB"/>
    <property type="match status" value="1"/>
</dbReference>
<dbReference type="GO" id="GO:0006260">
    <property type="term" value="P:DNA replication"/>
    <property type="evidence" value="ECO:0007669"/>
    <property type="project" value="InterPro"/>
</dbReference>
<gene>
    <name evidence="2" type="ORF">VO63_05355</name>
</gene>
<accession>A0A2P2GTQ6</accession>
<dbReference type="RefSeq" id="WP_046906377.1">
    <property type="nucleotide sequence ID" value="NZ_BAAAXG010000026.1"/>
</dbReference>
<dbReference type="SUPFAM" id="SSF52540">
    <property type="entry name" value="P-loop containing nucleoside triphosphate hydrolases"/>
    <property type="match status" value="1"/>
</dbReference>